<dbReference type="EMBL" id="KV019049">
    <property type="protein sequence ID" value="KZV16490.1"/>
    <property type="molecule type" value="Genomic_DNA"/>
</dbReference>
<protein>
    <submittedName>
        <fullName evidence="8">Fatty acid desaturase A</fullName>
    </submittedName>
</protein>
<evidence type="ECO:0000259" key="7">
    <source>
        <dbReference type="Pfam" id="PF10520"/>
    </source>
</evidence>
<proteinExistence type="inferred from homology"/>
<dbReference type="PANTHER" id="PTHR48140:SF1">
    <property type="entry name" value="FATTY ACID DESATURASE 4, CHLOROPLASTIC-RELATED"/>
    <property type="match status" value="1"/>
</dbReference>
<feature type="transmembrane region" description="Helical" evidence="6">
    <location>
        <begin position="146"/>
        <end position="166"/>
    </location>
</feature>
<dbReference type="PANTHER" id="PTHR48140">
    <property type="entry name" value="FATTY ACID DESATURASE 4, CHLOROPLASTIC-RELATED"/>
    <property type="match status" value="1"/>
</dbReference>
<dbReference type="OrthoDB" id="5103at2759"/>
<comment type="similarity">
    <text evidence="2">Belongs to the fatty acid desaturase CarF family.</text>
</comment>
<name>A0A2Z7ABW2_9LAMI</name>
<evidence type="ECO:0000256" key="2">
    <source>
        <dbReference type="ARBA" id="ARBA00007620"/>
    </source>
</evidence>
<evidence type="ECO:0000313" key="9">
    <source>
        <dbReference type="Proteomes" id="UP000250235"/>
    </source>
</evidence>
<dbReference type="GO" id="GO:0006631">
    <property type="term" value="P:fatty acid metabolic process"/>
    <property type="evidence" value="ECO:0007669"/>
    <property type="project" value="UniProtKB-UniPathway"/>
</dbReference>
<keyword evidence="4 6" id="KW-1133">Transmembrane helix</keyword>
<feature type="domain" description="Lipid desaturase" evidence="7">
    <location>
        <begin position="72"/>
        <end position="240"/>
    </location>
</feature>
<reference evidence="8 9" key="1">
    <citation type="journal article" date="2015" name="Proc. Natl. Acad. Sci. U.S.A.">
        <title>The resurrection genome of Boea hygrometrica: A blueprint for survival of dehydration.</title>
        <authorList>
            <person name="Xiao L."/>
            <person name="Yang G."/>
            <person name="Zhang L."/>
            <person name="Yang X."/>
            <person name="Zhao S."/>
            <person name="Ji Z."/>
            <person name="Zhou Q."/>
            <person name="Hu M."/>
            <person name="Wang Y."/>
            <person name="Chen M."/>
            <person name="Xu Y."/>
            <person name="Jin H."/>
            <person name="Xiao X."/>
            <person name="Hu G."/>
            <person name="Bao F."/>
            <person name="Hu Y."/>
            <person name="Wan P."/>
            <person name="Li L."/>
            <person name="Deng X."/>
            <person name="Kuang T."/>
            <person name="Xiang C."/>
            <person name="Zhu J.K."/>
            <person name="Oliver M.J."/>
            <person name="He Y."/>
        </authorList>
    </citation>
    <scope>NUCLEOTIDE SEQUENCE [LARGE SCALE GENOMIC DNA]</scope>
    <source>
        <strain evidence="9">cv. XS01</strain>
    </source>
</reference>
<dbReference type="Pfam" id="PF10520">
    <property type="entry name" value="Lipid_desat"/>
    <property type="match status" value="1"/>
</dbReference>
<dbReference type="GO" id="GO:0016020">
    <property type="term" value="C:membrane"/>
    <property type="evidence" value="ECO:0007669"/>
    <property type="project" value="UniProtKB-SubCell"/>
</dbReference>
<feature type="transmembrane region" description="Helical" evidence="6">
    <location>
        <begin position="221"/>
        <end position="239"/>
    </location>
</feature>
<keyword evidence="9" id="KW-1185">Reference proteome</keyword>
<evidence type="ECO:0000313" key="8">
    <source>
        <dbReference type="EMBL" id="KZV16490.1"/>
    </source>
</evidence>
<comment type="subcellular location">
    <subcellularLocation>
        <location evidence="1">Membrane</location>
        <topology evidence="1">Multi-pass membrane protein</topology>
    </subcellularLocation>
</comment>
<feature type="transmembrane region" description="Helical" evidence="6">
    <location>
        <begin position="123"/>
        <end position="140"/>
    </location>
</feature>
<keyword evidence="3 6" id="KW-0812">Transmembrane</keyword>
<feature type="transmembrane region" description="Helical" evidence="6">
    <location>
        <begin position="34"/>
        <end position="54"/>
    </location>
</feature>
<evidence type="ECO:0000256" key="6">
    <source>
        <dbReference type="SAM" id="Phobius"/>
    </source>
</evidence>
<dbReference type="InterPro" id="IPR052864">
    <property type="entry name" value="Chloroplast_FAD_CarF"/>
</dbReference>
<organism evidence="8 9">
    <name type="scientific">Dorcoceras hygrometricum</name>
    <dbReference type="NCBI Taxonomy" id="472368"/>
    <lineage>
        <taxon>Eukaryota</taxon>
        <taxon>Viridiplantae</taxon>
        <taxon>Streptophyta</taxon>
        <taxon>Embryophyta</taxon>
        <taxon>Tracheophyta</taxon>
        <taxon>Spermatophyta</taxon>
        <taxon>Magnoliopsida</taxon>
        <taxon>eudicotyledons</taxon>
        <taxon>Gunneridae</taxon>
        <taxon>Pentapetalae</taxon>
        <taxon>asterids</taxon>
        <taxon>lamiids</taxon>
        <taxon>Lamiales</taxon>
        <taxon>Gesneriaceae</taxon>
        <taxon>Didymocarpoideae</taxon>
        <taxon>Trichosporeae</taxon>
        <taxon>Loxocarpinae</taxon>
        <taxon>Dorcoceras</taxon>
    </lineage>
</organism>
<evidence type="ECO:0000256" key="4">
    <source>
        <dbReference type="ARBA" id="ARBA00022989"/>
    </source>
</evidence>
<keyword evidence="5 6" id="KW-0472">Membrane</keyword>
<sequence>MAESVQKNSASETISSKHFYDEESWKTPSSSERAWFASGCITLLITVANFLMIISRQSTSWTEPIAAAVAGYVLGDLGTGIYHWAIDNYGSAATPVFGSQIEGFLRHHEHPSAITKRHIATNLYAGAAGFTILVLPMNIFCTNPNLLAFAAAFLGCGMFCQQLHAWSHTPKGRLPRLVVALQDAGVILPRAEHAAHHHVPFDSHYCIVTGVWNRFLDKFKIFWAMEMILFFIFGVRPRSWSDFMNSK</sequence>
<evidence type="ECO:0000256" key="5">
    <source>
        <dbReference type="ARBA" id="ARBA00023136"/>
    </source>
</evidence>
<dbReference type="UniPathway" id="UPA00199"/>
<evidence type="ECO:0000256" key="1">
    <source>
        <dbReference type="ARBA" id="ARBA00004141"/>
    </source>
</evidence>
<dbReference type="Proteomes" id="UP000250235">
    <property type="component" value="Unassembled WGS sequence"/>
</dbReference>
<evidence type="ECO:0000256" key="3">
    <source>
        <dbReference type="ARBA" id="ARBA00022692"/>
    </source>
</evidence>
<dbReference type="AlphaFoldDB" id="A0A2Z7ABW2"/>
<gene>
    <name evidence="8" type="ORF">F511_10102</name>
</gene>
<accession>A0A2Z7ABW2</accession>
<dbReference type="InterPro" id="IPR019547">
    <property type="entry name" value="Lipid_desat"/>
</dbReference>